<evidence type="ECO:0000256" key="1">
    <source>
        <dbReference type="ARBA" id="ARBA00006479"/>
    </source>
</evidence>
<proteinExistence type="inferred from homology"/>
<dbReference type="InterPro" id="IPR036388">
    <property type="entry name" value="WH-like_DNA-bd_sf"/>
</dbReference>
<dbReference type="PANTHER" id="PTHR18964">
    <property type="entry name" value="ROK (REPRESSOR, ORF, KINASE) FAMILY"/>
    <property type="match status" value="1"/>
</dbReference>
<evidence type="ECO:0000313" key="3">
    <source>
        <dbReference type="Proteomes" id="UP000243847"/>
    </source>
</evidence>
<reference evidence="2 3" key="1">
    <citation type="journal article" date="2016" name="Genome Announc.">
        <title>Complete Genome Sequence of Aurantimicrobium minutum Type Strain KNCT, a Planktonic Ultramicrobacterium Isolated from River Water.</title>
        <authorList>
            <person name="Nakai R."/>
            <person name="Fujisawa T."/>
            <person name="Nakamura Y."/>
            <person name="Nishide H."/>
            <person name="Uchiyama I."/>
            <person name="Baba T."/>
            <person name="Toyoda A."/>
            <person name="Fujiyama A."/>
            <person name="Naganuma T."/>
            <person name="Niki H."/>
        </authorList>
    </citation>
    <scope>NUCLEOTIDE SEQUENCE [LARGE SCALE GENOMIC DNA]</scope>
    <source>
        <strain evidence="2 3">KNC</strain>
    </source>
</reference>
<dbReference type="InterPro" id="IPR000600">
    <property type="entry name" value="ROK"/>
</dbReference>
<dbReference type="Proteomes" id="UP000243847">
    <property type="component" value="Chromosome sequence1"/>
</dbReference>
<comment type="similarity">
    <text evidence="1">Belongs to the ROK (NagC/XylR) family.</text>
</comment>
<dbReference type="SUPFAM" id="SSF46785">
    <property type="entry name" value="Winged helix' DNA-binding domain"/>
    <property type="match status" value="1"/>
</dbReference>
<dbReference type="Pfam" id="PF00480">
    <property type="entry name" value="ROK"/>
    <property type="match status" value="1"/>
</dbReference>
<dbReference type="InterPro" id="IPR036390">
    <property type="entry name" value="WH_DNA-bd_sf"/>
</dbReference>
<organism evidence="2 3">
    <name type="scientific">Aurantimicrobium minutum</name>
    <dbReference type="NCBI Taxonomy" id="708131"/>
    <lineage>
        <taxon>Bacteria</taxon>
        <taxon>Bacillati</taxon>
        <taxon>Actinomycetota</taxon>
        <taxon>Actinomycetes</taxon>
        <taxon>Micrococcales</taxon>
        <taxon>Microbacteriaceae</taxon>
        <taxon>Aurantimicrobium</taxon>
    </lineage>
</organism>
<name>A0A173LUT7_9MICO</name>
<sequence>MSRSALTQRTGLNRSTISDLVTELQELGLIIESEANVTQGVGRPSLMVSFSDEVVVFAVNPDTDATTVGVVTLSGKVIDKVRHTHPEVPSPNESVEIATKLISELRASMPTTYRIAGIGVAIPGQIRVEDGVVRLAPHLNWVEVPFARMLHQQTGLPVFIDNDASLGSIAERDLGAGRGFSEIVYLFGGSGGIGGGVIHGGILLRGAAGYAGELGHVRISDSPREDYSGLQGTLESLVRREDLLAALKIESADDAELEEVLSKPVSSKVQKLLEAQIDALAIAIGNYVNIFNPEIVLIAGYLVVLHSYDRDRLLSRFRWSTLTAPQDRLLVKTAELGPNLLMIGAAGLPIAPLLAEPAVTQLFPARGK</sequence>
<dbReference type="InterPro" id="IPR043129">
    <property type="entry name" value="ATPase_NBD"/>
</dbReference>
<dbReference type="SUPFAM" id="SSF53067">
    <property type="entry name" value="Actin-like ATPase domain"/>
    <property type="match status" value="1"/>
</dbReference>
<protein>
    <submittedName>
        <fullName evidence="2">Putative transcriptional regulator</fullName>
    </submittedName>
</protein>
<dbReference type="Gene3D" id="3.30.420.40">
    <property type="match status" value="2"/>
</dbReference>
<dbReference type="EMBL" id="AP017457">
    <property type="protein sequence ID" value="BAU98583.1"/>
    <property type="molecule type" value="Genomic_DNA"/>
</dbReference>
<dbReference type="PANTHER" id="PTHR18964:SF149">
    <property type="entry name" value="BIFUNCTIONAL UDP-N-ACETYLGLUCOSAMINE 2-EPIMERASE_N-ACETYLMANNOSAMINE KINASE"/>
    <property type="match status" value="1"/>
</dbReference>
<gene>
    <name evidence="2" type="ORF">AUMI_10400</name>
</gene>
<dbReference type="AlphaFoldDB" id="A0A173LUT7"/>
<dbReference type="Gene3D" id="1.10.10.10">
    <property type="entry name" value="Winged helix-like DNA-binding domain superfamily/Winged helix DNA-binding domain"/>
    <property type="match status" value="1"/>
</dbReference>
<dbReference type="KEGG" id="amin:AUMI_10400"/>
<accession>A0A173LUT7</accession>
<evidence type="ECO:0000313" key="2">
    <source>
        <dbReference type="EMBL" id="BAU98583.1"/>
    </source>
</evidence>